<evidence type="ECO:0000256" key="3">
    <source>
        <dbReference type="ARBA" id="ARBA00023004"/>
    </source>
</evidence>
<dbReference type="Pfam" id="PF03405">
    <property type="entry name" value="FA_desaturase_2"/>
    <property type="match status" value="1"/>
</dbReference>
<evidence type="ECO:0000256" key="2">
    <source>
        <dbReference type="ARBA" id="ARBA00023002"/>
    </source>
</evidence>
<dbReference type="Gene3D" id="1.10.620.20">
    <property type="entry name" value="Ribonucleotide Reductase, subunit A"/>
    <property type="match status" value="1"/>
</dbReference>
<gene>
    <name evidence="4" type="ORF">VitviT2T_024153</name>
</gene>
<dbReference type="Proteomes" id="UP001227230">
    <property type="component" value="Chromosome 16"/>
</dbReference>
<evidence type="ECO:0000313" key="4">
    <source>
        <dbReference type="EMBL" id="WKA06243.1"/>
    </source>
</evidence>
<keyword evidence="2" id="KW-0560">Oxidoreductase</keyword>
<sequence>MDSGRVGQNNKFEVRDAISWTSVISVYAPMEEAFPTYQTMLDTLDGVRDDTGGNRTSWGNLDWTFLLKM</sequence>
<dbReference type="EMBL" id="CP126663">
    <property type="protein sequence ID" value="WKA06243.1"/>
    <property type="molecule type" value="Genomic_DNA"/>
</dbReference>
<proteinExistence type="predicted"/>
<keyword evidence="5" id="KW-1185">Reference proteome</keyword>
<keyword evidence="1" id="KW-0479">Metal-binding</keyword>
<evidence type="ECO:0000313" key="5">
    <source>
        <dbReference type="Proteomes" id="UP001227230"/>
    </source>
</evidence>
<name>A0ABY9DER5_VITVI</name>
<protein>
    <submittedName>
        <fullName evidence="4">Uncharacterized protein</fullName>
    </submittedName>
</protein>
<keyword evidence="3" id="KW-0408">Iron</keyword>
<accession>A0ABY9DER5</accession>
<dbReference type="InterPro" id="IPR005067">
    <property type="entry name" value="Fatty_acid_desaturase-2"/>
</dbReference>
<organism evidence="4 5">
    <name type="scientific">Vitis vinifera</name>
    <name type="common">Grape</name>
    <dbReference type="NCBI Taxonomy" id="29760"/>
    <lineage>
        <taxon>Eukaryota</taxon>
        <taxon>Viridiplantae</taxon>
        <taxon>Streptophyta</taxon>
        <taxon>Embryophyta</taxon>
        <taxon>Tracheophyta</taxon>
        <taxon>Spermatophyta</taxon>
        <taxon>Magnoliopsida</taxon>
        <taxon>eudicotyledons</taxon>
        <taxon>Gunneridae</taxon>
        <taxon>Pentapetalae</taxon>
        <taxon>rosids</taxon>
        <taxon>Vitales</taxon>
        <taxon>Vitaceae</taxon>
        <taxon>Viteae</taxon>
        <taxon>Vitis</taxon>
    </lineage>
</organism>
<evidence type="ECO:0000256" key="1">
    <source>
        <dbReference type="ARBA" id="ARBA00022723"/>
    </source>
</evidence>
<reference evidence="4 5" key="1">
    <citation type="journal article" date="2023" name="Hortic Res">
        <title>The complete reference genome for grapevine (Vitis vinifera L.) genetics and breeding.</title>
        <authorList>
            <person name="Shi X."/>
            <person name="Cao S."/>
            <person name="Wang X."/>
            <person name="Huang S."/>
            <person name="Wang Y."/>
            <person name="Liu Z."/>
            <person name="Liu W."/>
            <person name="Leng X."/>
            <person name="Peng Y."/>
            <person name="Wang N."/>
            <person name="Wang Y."/>
            <person name="Ma Z."/>
            <person name="Xu X."/>
            <person name="Zhang F."/>
            <person name="Xue H."/>
            <person name="Zhong H."/>
            <person name="Wang Y."/>
            <person name="Zhang K."/>
            <person name="Velt A."/>
            <person name="Avia K."/>
            <person name="Holtgrawe D."/>
            <person name="Grimplet J."/>
            <person name="Matus J.T."/>
            <person name="Ware D."/>
            <person name="Wu X."/>
            <person name="Wang H."/>
            <person name="Liu C."/>
            <person name="Fang Y."/>
            <person name="Rustenholz C."/>
            <person name="Cheng Z."/>
            <person name="Xiao H."/>
            <person name="Zhou Y."/>
        </authorList>
    </citation>
    <scope>NUCLEOTIDE SEQUENCE [LARGE SCALE GENOMIC DNA]</scope>
    <source>
        <strain evidence="5">cv. Pinot noir / PN40024</strain>
        <tissue evidence="4">Leaf</tissue>
    </source>
</reference>
<dbReference type="InterPro" id="IPR012348">
    <property type="entry name" value="RNR-like"/>
</dbReference>